<proteinExistence type="predicted"/>
<dbReference type="SUPFAM" id="SSF56349">
    <property type="entry name" value="DNA breaking-rejoining enzymes"/>
    <property type="match status" value="1"/>
</dbReference>
<dbReference type="AlphaFoldDB" id="A0A246WRI9"/>
<protein>
    <submittedName>
        <fullName evidence="1">Integrase</fullName>
    </submittedName>
</protein>
<dbReference type="EMBL" id="NJGU01000006">
    <property type="protein sequence ID" value="OWY29023.1"/>
    <property type="molecule type" value="Genomic_DNA"/>
</dbReference>
<dbReference type="Proteomes" id="UP000197596">
    <property type="component" value="Unassembled WGS sequence"/>
</dbReference>
<evidence type="ECO:0000313" key="1">
    <source>
        <dbReference type="EMBL" id="OWY29023.1"/>
    </source>
</evidence>
<gene>
    <name evidence="1" type="ORF">CEJ42_12595</name>
</gene>
<reference evidence="1 2" key="1">
    <citation type="submission" date="2017-06" db="EMBL/GenBank/DDBJ databases">
        <title>Herbaspirillum phytohormonus sp. nov., isolated from the root nodule of Robinia pseudoacacia in lead-zinc mine.</title>
        <authorList>
            <person name="Fan M."/>
            <person name="Lin Y."/>
        </authorList>
    </citation>
    <scope>NUCLEOTIDE SEQUENCE [LARGE SCALE GENOMIC DNA]</scope>
    <source>
        <strain evidence="1 2">HZ10</strain>
    </source>
</reference>
<organism evidence="1 2">
    <name type="scientific">Herbaspirillum robiniae</name>
    <dbReference type="NCBI Taxonomy" id="2014887"/>
    <lineage>
        <taxon>Bacteria</taxon>
        <taxon>Pseudomonadati</taxon>
        <taxon>Pseudomonadota</taxon>
        <taxon>Betaproteobacteria</taxon>
        <taxon>Burkholderiales</taxon>
        <taxon>Oxalobacteraceae</taxon>
        <taxon>Herbaspirillum</taxon>
    </lineage>
</organism>
<evidence type="ECO:0000313" key="2">
    <source>
        <dbReference type="Proteomes" id="UP000197596"/>
    </source>
</evidence>
<name>A0A246WRI9_9BURK</name>
<comment type="caution">
    <text evidence="1">The sequence shown here is derived from an EMBL/GenBank/DDBJ whole genome shotgun (WGS) entry which is preliminary data.</text>
</comment>
<dbReference type="GO" id="GO:0003677">
    <property type="term" value="F:DNA binding"/>
    <property type="evidence" value="ECO:0007669"/>
    <property type="project" value="InterPro"/>
</dbReference>
<accession>A0A246WRI9</accession>
<sequence>MMNVIQFIPRKDLAAQENLDAFIALARDRLPTWGHLEGFSWESVTWPTTFRNFRFTNEENSRLHPSKTPTPEQVMHPAFMQVAKAYLRQGHHLKERKTIAREMQALRILEYVLRRDMGVPNITQVSQRHFDQAMTILEGRTTAPSIAQELLTILKQLADYAIVTPSAHYWQHPYHGARSYERTRGALAPQHIKDEKLPDQDSLLAIAEVFARGFHQPLEDCDVLITGLTALLLSAPMRIMEAIRFRVDCIDSDQDKDGKTQYFLKYWVPKINEFARKPIPETMAEIAIEALRRLAKVTEKGRSLARHMEDKPTEFYRHAACPRVPADQPLTPAQVAQALGFSDSKSASSFFKMRTGSHSMTGCTLNSLWQIVLEDHRQFNPHFPYQEPVVPGTEPPLKMSESLLCCLRNQFSTKAFTSPVLLTPFDLSYYARHLCATQKDGKASSACFYTRHGFEAIKFKSHSARHWLNRRAKQSGVPIDVITSWSSRSTNLQTWTYLDNDQGAAASASLRVQEVEQSTQAPVTNEEAELYAQGPIHRSRYGLCLRSWRVGPCNKFADCLNCSEVLICKGDRFATEVIAAERDELAKTYFAAQEAITRGERSATRWVKVSGPQIQKLDELLSILNNEQIPDGSPITITGPADFNHEQPLVNGKAEEAGVKLLERTTLTIEYGADLLACLDELRN</sequence>
<dbReference type="InterPro" id="IPR011010">
    <property type="entry name" value="DNA_brk_join_enz"/>
</dbReference>